<keyword evidence="1" id="KW-0677">Repeat</keyword>
<dbReference type="OrthoDB" id="6084350at2759"/>
<evidence type="ECO:0000259" key="4">
    <source>
        <dbReference type="Pfam" id="PF20720"/>
    </source>
</evidence>
<feature type="non-terminal residue" evidence="5">
    <location>
        <position position="1"/>
    </location>
</feature>
<dbReference type="SUPFAM" id="SSF48403">
    <property type="entry name" value="Ankyrin repeat"/>
    <property type="match status" value="1"/>
</dbReference>
<sequence length="687" mass="78101">QQMPLDYIKGGTIQNSFIRTKAYTCIYTAVRENQVTIISGPPGCGKTSNCYQAALKLKESDNCVIIDVSHPVQLIEYLITNTKPLIVIDDIAGKYSLNENSLLTWGIHSNAIRHFLGKSVDAKLIVTCRSYIYRNEKFSFLKIPHFHCDMLADEMIMTKDERRQIYSFYVSKEEIHSLHDTVLMFYDFFPLICMHYKIQLQKEITDYFTYPYDIIETEMNGLRLSSDICFIALGLLVISNNSIDKHSLMVHDHKQTTEGNITDILNDMLLDIDYGFLVSLKGAFSSLSLLKNIYVKETFSTFTSINKSMFDLLVGTVGRHFIPCILKHSNSELIKEYFELLQFTTTRNPHTIKIESQYDKLYYRRIIEDINNGFNWEVFDSVQMKRKEYRSYFIENVLKTEMPSFCKSRKDGSSPLHVTSLLGYNDLSFFFVESDKSQVNSRDNTGKTPLHMACSKGNTAVAKILIMSNAEVNQMDTNKVTPLMLACSSGNIDLIKFLLTKDVHINAFNSLGSTPLLDACKKSNVKACSLLLENKAKVDCFNKNGDTPLHLACQAGQTEILNLLLKYDIDTCINRPNVKGYTPFYLAISNGHIDIANTIIKHGADPNYQNEDGSTPLHIACETNKLEMVKTCLVQYNVDTNKEDNKGRTPLDISKIHKLKDISELLIEREQINKTLVSIPIKSSSTC</sequence>
<reference evidence="5" key="1">
    <citation type="submission" date="2018-11" db="EMBL/GenBank/DDBJ databases">
        <authorList>
            <person name="Alioto T."/>
            <person name="Alioto T."/>
        </authorList>
    </citation>
    <scope>NUCLEOTIDE SEQUENCE</scope>
</reference>
<evidence type="ECO:0000256" key="3">
    <source>
        <dbReference type="PROSITE-ProRule" id="PRU00023"/>
    </source>
</evidence>
<dbReference type="PROSITE" id="PS50297">
    <property type="entry name" value="ANK_REP_REGION"/>
    <property type="match status" value="5"/>
</dbReference>
<feature type="repeat" description="ANK" evidence="3">
    <location>
        <begin position="544"/>
        <end position="570"/>
    </location>
</feature>
<proteinExistence type="predicted"/>
<keyword evidence="2 3" id="KW-0040">ANK repeat</keyword>
<gene>
    <name evidence="5" type="ORF">MGAL_10B049451</name>
</gene>
<dbReference type="SMART" id="SM00248">
    <property type="entry name" value="ANK"/>
    <property type="match status" value="8"/>
</dbReference>
<dbReference type="SUPFAM" id="SSF52540">
    <property type="entry name" value="P-loop containing nucleoside triphosphate hydrolases"/>
    <property type="match status" value="1"/>
</dbReference>
<dbReference type="InterPro" id="IPR002110">
    <property type="entry name" value="Ankyrin_rpt"/>
</dbReference>
<feature type="domain" description="Novel STAND NTPase 3" evidence="4">
    <location>
        <begin position="17"/>
        <end position="167"/>
    </location>
</feature>
<dbReference type="PROSITE" id="PS50088">
    <property type="entry name" value="ANK_REPEAT"/>
    <property type="match status" value="5"/>
</dbReference>
<feature type="repeat" description="ANK" evidence="3">
    <location>
        <begin position="612"/>
        <end position="645"/>
    </location>
</feature>
<dbReference type="PRINTS" id="PR01415">
    <property type="entry name" value="ANKYRIN"/>
</dbReference>
<dbReference type="Proteomes" id="UP000596742">
    <property type="component" value="Unassembled WGS sequence"/>
</dbReference>
<dbReference type="Pfam" id="PF13606">
    <property type="entry name" value="Ank_3"/>
    <property type="match status" value="1"/>
</dbReference>
<organism evidence="5 6">
    <name type="scientific">Mytilus galloprovincialis</name>
    <name type="common">Mediterranean mussel</name>
    <dbReference type="NCBI Taxonomy" id="29158"/>
    <lineage>
        <taxon>Eukaryota</taxon>
        <taxon>Metazoa</taxon>
        <taxon>Spiralia</taxon>
        <taxon>Lophotrochozoa</taxon>
        <taxon>Mollusca</taxon>
        <taxon>Bivalvia</taxon>
        <taxon>Autobranchia</taxon>
        <taxon>Pteriomorphia</taxon>
        <taxon>Mytilida</taxon>
        <taxon>Mytiloidea</taxon>
        <taxon>Mytilidae</taxon>
        <taxon>Mytilinae</taxon>
        <taxon>Mytilus</taxon>
    </lineage>
</organism>
<evidence type="ECO:0000313" key="6">
    <source>
        <dbReference type="Proteomes" id="UP000596742"/>
    </source>
</evidence>
<dbReference type="EMBL" id="UYJE01003903">
    <property type="protein sequence ID" value="VDI23281.1"/>
    <property type="molecule type" value="Genomic_DNA"/>
</dbReference>
<dbReference type="AlphaFoldDB" id="A0A8B6DPK8"/>
<dbReference type="InterPro" id="IPR049050">
    <property type="entry name" value="nSTAND3"/>
</dbReference>
<keyword evidence="6" id="KW-1185">Reference proteome</keyword>
<dbReference type="InterPro" id="IPR027417">
    <property type="entry name" value="P-loop_NTPase"/>
</dbReference>
<dbReference type="InterPro" id="IPR036770">
    <property type="entry name" value="Ankyrin_rpt-contain_sf"/>
</dbReference>
<evidence type="ECO:0000256" key="2">
    <source>
        <dbReference type="ARBA" id="ARBA00023043"/>
    </source>
</evidence>
<dbReference type="Pfam" id="PF00023">
    <property type="entry name" value="Ank"/>
    <property type="match status" value="1"/>
</dbReference>
<comment type="caution">
    <text evidence="5">The sequence shown here is derived from an EMBL/GenBank/DDBJ whole genome shotgun (WGS) entry which is preliminary data.</text>
</comment>
<dbReference type="PANTHER" id="PTHR24166:SF48">
    <property type="entry name" value="PROTEIN VAPYRIN"/>
    <property type="match status" value="1"/>
</dbReference>
<feature type="repeat" description="ANK" evidence="3">
    <location>
        <begin position="445"/>
        <end position="477"/>
    </location>
</feature>
<dbReference type="Gene3D" id="1.25.40.20">
    <property type="entry name" value="Ankyrin repeat-containing domain"/>
    <property type="match status" value="2"/>
</dbReference>
<dbReference type="Pfam" id="PF12796">
    <property type="entry name" value="Ank_2"/>
    <property type="match status" value="2"/>
</dbReference>
<evidence type="ECO:0000256" key="1">
    <source>
        <dbReference type="ARBA" id="ARBA00022737"/>
    </source>
</evidence>
<dbReference type="Pfam" id="PF20720">
    <property type="entry name" value="nSTAND3"/>
    <property type="match status" value="1"/>
</dbReference>
<evidence type="ECO:0000313" key="5">
    <source>
        <dbReference type="EMBL" id="VDI23281.1"/>
    </source>
</evidence>
<protein>
    <recommendedName>
        <fullName evidence="4">Novel STAND NTPase 3 domain-containing protein</fullName>
    </recommendedName>
</protein>
<name>A0A8B6DPK8_MYTGA</name>
<feature type="repeat" description="ANK" evidence="3">
    <location>
        <begin position="579"/>
        <end position="611"/>
    </location>
</feature>
<dbReference type="Gene3D" id="3.40.50.300">
    <property type="entry name" value="P-loop containing nucleotide triphosphate hydrolases"/>
    <property type="match status" value="1"/>
</dbReference>
<feature type="repeat" description="ANK" evidence="3">
    <location>
        <begin position="478"/>
        <end position="510"/>
    </location>
</feature>
<accession>A0A8B6DPK8</accession>
<dbReference type="PANTHER" id="PTHR24166">
    <property type="entry name" value="ROLLING PEBBLES, ISOFORM B"/>
    <property type="match status" value="1"/>
</dbReference>
<dbReference type="InterPro" id="IPR050889">
    <property type="entry name" value="Dendritic_Spine_Reg/Scaffold"/>
</dbReference>